<proteinExistence type="predicted"/>
<accession>A0ABU3BBW7</accession>
<gene>
    <name evidence="2" type="ORF">RM531_14185</name>
</gene>
<dbReference type="InterPro" id="IPR023614">
    <property type="entry name" value="Porin_dom_sf"/>
</dbReference>
<dbReference type="Gene3D" id="2.40.160.10">
    <property type="entry name" value="Porin"/>
    <property type="match status" value="1"/>
</dbReference>
<evidence type="ECO:0000313" key="2">
    <source>
        <dbReference type="EMBL" id="MDT0619623.1"/>
    </source>
</evidence>
<name>A0ABU3BBW7_9GAMM</name>
<keyword evidence="1" id="KW-0732">Signal</keyword>
<evidence type="ECO:0000313" key="3">
    <source>
        <dbReference type="Proteomes" id="UP001259982"/>
    </source>
</evidence>
<organism evidence="2 3">
    <name type="scientific">Spectribacter acetivorans</name>
    <dbReference type="NCBI Taxonomy" id="3075603"/>
    <lineage>
        <taxon>Bacteria</taxon>
        <taxon>Pseudomonadati</taxon>
        <taxon>Pseudomonadota</taxon>
        <taxon>Gammaproteobacteria</taxon>
        <taxon>Salinisphaerales</taxon>
        <taxon>Salinisphaeraceae</taxon>
        <taxon>Spectribacter</taxon>
    </lineage>
</organism>
<reference evidence="2 3" key="1">
    <citation type="submission" date="2023-09" db="EMBL/GenBank/DDBJ databases">
        <authorList>
            <person name="Rey-Velasco X."/>
        </authorList>
    </citation>
    <scope>NUCLEOTIDE SEQUENCE [LARGE SCALE GENOMIC DNA]</scope>
    <source>
        <strain evidence="2 3">P385</strain>
    </source>
</reference>
<feature type="chain" id="PRO_5046039680" description="Porin" evidence="1">
    <location>
        <begin position="26"/>
        <end position="422"/>
    </location>
</feature>
<protein>
    <recommendedName>
        <fullName evidence="4">Porin</fullName>
    </recommendedName>
</protein>
<sequence length="422" mass="43340">MSSHARRLTGIAASSLLVWSATASAVTFEAGDWSFSANGYLSVNYTNTQCDDSAAVVDGSLLCAVGPGEEDSASSVNSGNLPAGIVLGAHTNQNGLEIGAKFGFYPGIVSNDFGSGSGPNLPPLGRNSALSSTSLDIRQVYGTIGSDSFGTIKVGRDYLTVGLDAILNDITLISVGVASVATARSPKNTSLGSIGFGHLFPTPQAQITYSTPDFGGLSGSIGIFQPIDAISASGTGAGSAGSVKDMPGFHGKIGYTGSSGELSYKFSAAALMQDHELQGIPGVTGTQSGDSQVFDVFAQMGIGPFSAFAYYYTGEGVGIYSYFIDGFAANGEERDSDGALFQLTYTLGNTKFGANYGYSDLDQTAGDPGTLLESNTATTFGVYHTLTPNVTLTAEYTTATAENNTGGEVETDNINAGFFISF</sequence>
<comment type="caution">
    <text evidence="2">The sequence shown here is derived from an EMBL/GenBank/DDBJ whole genome shotgun (WGS) entry which is preliminary data.</text>
</comment>
<dbReference type="RefSeq" id="WP_311660169.1">
    <property type="nucleotide sequence ID" value="NZ_JAVRHY010000017.1"/>
</dbReference>
<feature type="signal peptide" evidence="1">
    <location>
        <begin position="1"/>
        <end position="25"/>
    </location>
</feature>
<dbReference type="Proteomes" id="UP001259982">
    <property type="component" value="Unassembled WGS sequence"/>
</dbReference>
<evidence type="ECO:0008006" key="4">
    <source>
        <dbReference type="Google" id="ProtNLM"/>
    </source>
</evidence>
<keyword evidence="3" id="KW-1185">Reference proteome</keyword>
<evidence type="ECO:0000256" key="1">
    <source>
        <dbReference type="SAM" id="SignalP"/>
    </source>
</evidence>
<dbReference type="EMBL" id="JAVRHY010000017">
    <property type="protein sequence ID" value="MDT0619623.1"/>
    <property type="molecule type" value="Genomic_DNA"/>
</dbReference>
<dbReference type="SUPFAM" id="SSF56935">
    <property type="entry name" value="Porins"/>
    <property type="match status" value="1"/>
</dbReference>